<sequence>MVEFTHIADDRAHMVDVSAKPDVVRTAVAAGRIYLRPETLEAIRSGTTIKGNVLATARVAATLAVKDTPRIIPMCHPLALGGVEVEFEETGEDAIEAKVSVRSYGKTGVEMEALTGVSAALLTIWDMVKSAEKDEDGQYPVTRIEGIRVIEKRKGTA</sequence>
<dbReference type="HAMAP" id="MF_01224_A">
    <property type="entry name" value="MoaC_A"/>
    <property type="match status" value="1"/>
</dbReference>
<keyword evidence="2 4" id="KW-0501">Molybdenum cofactor biosynthesis</keyword>
<evidence type="ECO:0000259" key="5">
    <source>
        <dbReference type="Pfam" id="PF01967"/>
    </source>
</evidence>
<dbReference type="CDD" id="cd01419">
    <property type="entry name" value="MoaC_A"/>
    <property type="match status" value="1"/>
</dbReference>
<dbReference type="NCBIfam" id="TIGR00581">
    <property type="entry name" value="moaC"/>
    <property type="match status" value="1"/>
</dbReference>
<reference evidence="6" key="1">
    <citation type="journal article" date="2005" name="Int. J. Syst. Evol. Microbiol.">
        <title>Methanofollis formosanus sp. nov., isolated from a fish pond.</title>
        <authorList>
            <person name="Wu S.Y."/>
            <person name="Chen S.C."/>
            <person name="Lai M.C."/>
        </authorList>
    </citation>
    <scope>NUCLEOTIDE SEQUENCE</scope>
    <source>
        <strain evidence="6">ML15</strain>
    </source>
</reference>
<feature type="domain" description="Molybdopterin cofactor biosynthesis C (MoaC)" evidence="5">
    <location>
        <begin position="14"/>
        <end position="155"/>
    </location>
</feature>
<dbReference type="RefSeq" id="WP_220681108.1">
    <property type="nucleotide sequence ID" value="NZ_CP037968.1"/>
</dbReference>
<dbReference type="InterPro" id="IPR023047">
    <property type="entry name" value="Mo_CF_biosynth-C_arc"/>
</dbReference>
<proteinExistence type="inferred from homology"/>
<comment type="catalytic activity">
    <reaction evidence="4">
        <text>(8S)-3',8-cyclo-7,8-dihydroguanosine 5'-triphosphate = cyclic pyranopterin phosphate + diphosphate</text>
        <dbReference type="Rhea" id="RHEA:49580"/>
        <dbReference type="ChEBI" id="CHEBI:33019"/>
        <dbReference type="ChEBI" id="CHEBI:59648"/>
        <dbReference type="ChEBI" id="CHEBI:131766"/>
        <dbReference type="EC" id="4.6.1.17"/>
    </reaction>
</comment>
<evidence type="ECO:0000313" key="6">
    <source>
        <dbReference type="EMBL" id="QYZ79800.1"/>
    </source>
</evidence>
<dbReference type="NCBIfam" id="NF006870">
    <property type="entry name" value="PRK09364.1"/>
    <property type="match status" value="1"/>
</dbReference>
<dbReference type="InterPro" id="IPR036522">
    <property type="entry name" value="MoaC_sf"/>
</dbReference>
<evidence type="ECO:0000256" key="4">
    <source>
        <dbReference type="HAMAP-Rule" id="MF_01224"/>
    </source>
</evidence>
<evidence type="ECO:0000313" key="7">
    <source>
        <dbReference type="Proteomes" id="UP000826709"/>
    </source>
</evidence>
<protein>
    <recommendedName>
        <fullName evidence="4">Probable cyclic pyranopterin monophosphate synthase</fullName>
        <ecNumber evidence="4">4.6.1.17</ecNumber>
    </recommendedName>
    <alternativeName>
        <fullName evidence="4">Molybdenum cofactor biosynthesis protein C</fullName>
    </alternativeName>
</protein>
<comment type="subunit">
    <text evidence="4">Homohexamer; trimer of dimers.</text>
</comment>
<name>A0A8G1EGH2_9EURY</name>
<dbReference type="NCBIfam" id="NF008999">
    <property type="entry name" value="PRK12343.1"/>
    <property type="match status" value="1"/>
</dbReference>
<keyword evidence="3 4" id="KW-0456">Lyase</keyword>
<dbReference type="OrthoDB" id="10067at2157"/>
<evidence type="ECO:0000256" key="2">
    <source>
        <dbReference type="ARBA" id="ARBA00023150"/>
    </source>
</evidence>
<evidence type="ECO:0000256" key="3">
    <source>
        <dbReference type="ARBA" id="ARBA00023239"/>
    </source>
</evidence>
<dbReference type="UniPathway" id="UPA00344"/>
<dbReference type="Gene3D" id="3.30.70.640">
    <property type="entry name" value="Molybdopterin cofactor biosynthesis C (MoaC) domain"/>
    <property type="match status" value="1"/>
</dbReference>
<gene>
    <name evidence="4 6" type="primary">moaC</name>
    <name evidence="6" type="ORF">E2N92_10350</name>
</gene>
<feature type="binding site" evidence="4">
    <location>
        <begin position="74"/>
        <end position="76"/>
    </location>
    <ligand>
        <name>substrate</name>
    </ligand>
</feature>
<feature type="binding site" evidence="4">
    <location>
        <begin position="111"/>
        <end position="112"/>
    </location>
    <ligand>
        <name>substrate</name>
    </ligand>
</feature>
<dbReference type="Pfam" id="PF01967">
    <property type="entry name" value="MoaC"/>
    <property type="match status" value="1"/>
</dbReference>
<dbReference type="Proteomes" id="UP000826709">
    <property type="component" value="Chromosome"/>
</dbReference>
<reference evidence="6" key="2">
    <citation type="submission" date="2019-03" db="EMBL/GenBank/DDBJ databases">
        <authorList>
            <person name="Chen S.-C."/>
            <person name="Wu S.-Y."/>
            <person name="Lai M.-C."/>
        </authorList>
    </citation>
    <scope>NUCLEOTIDE SEQUENCE</scope>
    <source>
        <strain evidence="6">ML15</strain>
    </source>
</reference>
<dbReference type="GO" id="GO:0006777">
    <property type="term" value="P:Mo-molybdopterin cofactor biosynthetic process"/>
    <property type="evidence" value="ECO:0007669"/>
    <property type="project" value="UniProtKB-UniRule"/>
</dbReference>
<dbReference type="EMBL" id="CP037968">
    <property type="protein sequence ID" value="QYZ79800.1"/>
    <property type="molecule type" value="Genomic_DNA"/>
</dbReference>
<organism evidence="6 7">
    <name type="scientific">Methanofollis formosanus</name>
    <dbReference type="NCBI Taxonomy" id="299308"/>
    <lineage>
        <taxon>Archaea</taxon>
        <taxon>Methanobacteriati</taxon>
        <taxon>Methanobacteriota</taxon>
        <taxon>Stenosarchaea group</taxon>
        <taxon>Methanomicrobia</taxon>
        <taxon>Methanomicrobiales</taxon>
        <taxon>Methanomicrobiaceae</taxon>
        <taxon>Methanofollis</taxon>
    </lineage>
</organism>
<comment type="similarity">
    <text evidence="4">Belongs to the MoaC family.</text>
</comment>
<comment type="function">
    <text evidence="4">Catalyzes the conversion of (8S)-3',8-cyclo-7,8-dihydroguanosine 5'-triphosphate to cyclic pyranopterin monophosphate (cPMP).</text>
</comment>
<dbReference type="SUPFAM" id="SSF55040">
    <property type="entry name" value="Molybdenum cofactor biosynthesis protein C, MoaC"/>
    <property type="match status" value="1"/>
</dbReference>
<feature type="active site" evidence="4">
    <location>
        <position position="126"/>
    </location>
</feature>
<evidence type="ECO:0000256" key="1">
    <source>
        <dbReference type="ARBA" id="ARBA00005046"/>
    </source>
</evidence>
<dbReference type="EC" id="4.6.1.17" evidence="4"/>
<dbReference type="InterPro" id="IPR023045">
    <property type="entry name" value="MoaC"/>
</dbReference>
<dbReference type="InterPro" id="IPR002820">
    <property type="entry name" value="Mopterin_CF_biosynth-C_dom"/>
</dbReference>
<accession>A0A8G1EGH2</accession>
<dbReference type="AlphaFoldDB" id="A0A8G1EGH2"/>
<comment type="pathway">
    <text evidence="1 4">Cofactor biosynthesis; molybdopterin biosynthesis.</text>
</comment>
<keyword evidence="7" id="KW-1185">Reference proteome</keyword>
<dbReference type="GO" id="GO:0061799">
    <property type="term" value="F:cyclic pyranopterin monophosphate synthase activity"/>
    <property type="evidence" value="ECO:0007669"/>
    <property type="project" value="UniProtKB-UniRule"/>
</dbReference>
<dbReference type="KEGG" id="mfk:E2N92_10350"/>